<proteinExistence type="predicted"/>
<feature type="region of interest" description="Disordered" evidence="1">
    <location>
        <begin position="265"/>
        <end position="316"/>
    </location>
</feature>
<reference evidence="2" key="1">
    <citation type="submission" date="2023-03" db="EMBL/GenBank/DDBJ databases">
        <title>Andean soil-derived lignocellulolytic bacterial consortium as a source of novel taxa and putative plastic-active enzymes.</title>
        <authorList>
            <person name="Diaz-Garcia L."/>
            <person name="Chuvochina M."/>
            <person name="Feuerriegel G."/>
            <person name="Bunk B."/>
            <person name="Sproer C."/>
            <person name="Streit W.R."/>
            <person name="Rodriguez L.M."/>
            <person name="Overmann J."/>
            <person name="Jimenez D.J."/>
        </authorList>
    </citation>
    <scope>NUCLEOTIDE SEQUENCE</scope>
    <source>
        <strain evidence="2">MAG 833</strain>
    </source>
</reference>
<dbReference type="EMBL" id="CP119326">
    <property type="protein sequence ID" value="WEK40448.1"/>
    <property type="molecule type" value="Genomic_DNA"/>
</dbReference>
<sequence length="316" mass="33633">MERSEPRIIARGEWEQNEFGDLSYIPRHKAPPMGDARGNIGPWQEGRDPDDLPVDEYVPGAPTDPAVAAAMAELMAERDAATGRQGRDGAGSGAGSRGGYASVSQEMWKAAGQDYLAGDTAEMVGARYGMGVSTFRARAADEGWRRRDQPDPDPVDGPLDAADLLDEPTDFAVMADQALARLNRAVRSGRAMEAARWMRLHLSLAALARQQDAAPPPPKPEPPDRIDRAAAVAREIGVIAREAAALTRGDIAGRDALMARVDALDDLSPPPISDELHYSDGVFAQGGSETGPPAPQIVIPEPSEAKTPEPRTAPPP</sequence>
<name>A0AAJ5X1F7_9CAUL</name>
<feature type="region of interest" description="Disordered" evidence="1">
    <location>
        <begin position="25"/>
        <end position="59"/>
    </location>
</feature>
<feature type="compositionally biased region" description="Gly residues" evidence="1">
    <location>
        <begin position="88"/>
        <end position="98"/>
    </location>
</feature>
<evidence type="ECO:0000313" key="3">
    <source>
        <dbReference type="Proteomes" id="UP001213664"/>
    </source>
</evidence>
<evidence type="ECO:0000313" key="2">
    <source>
        <dbReference type="EMBL" id="WEK40448.1"/>
    </source>
</evidence>
<evidence type="ECO:0000256" key="1">
    <source>
        <dbReference type="SAM" id="MobiDB-lite"/>
    </source>
</evidence>
<feature type="region of interest" description="Disordered" evidence="1">
    <location>
        <begin position="79"/>
        <end position="100"/>
    </location>
</feature>
<gene>
    <name evidence="2" type="ORF">P0Y50_02245</name>
</gene>
<organism evidence="2 3">
    <name type="scientific">Candidatus Brevundimonas colombiensis</name>
    <dbReference type="NCBI Taxonomy" id="3121376"/>
    <lineage>
        <taxon>Bacteria</taxon>
        <taxon>Pseudomonadati</taxon>
        <taxon>Pseudomonadota</taxon>
        <taxon>Alphaproteobacteria</taxon>
        <taxon>Caulobacterales</taxon>
        <taxon>Caulobacteraceae</taxon>
        <taxon>Brevundimonas</taxon>
    </lineage>
</organism>
<dbReference type="Proteomes" id="UP001213664">
    <property type="component" value="Chromosome"/>
</dbReference>
<accession>A0AAJ5X1F7</accession>
<dbReference type="AlphaFoldDB" id="A0AAJ5X1F7"/>
<protein>
    <submittedName>
        <fullName evidence="2">Uncharacterized protein</fullName>
    </submittedName>
</protein>